<dbReference type="AlphaFoldDB" id="A0AAD3NDV7"/>
<comment type="caution">
    <text evidence="1">The sequence shown here is derived from an EMBL/GenBank/DDBJ whole genome shotgun (WGS) entry which is preliminary data.</text>
</comment>
<organism evidence="1 2">
    <name type="scientific">Lates japonicus</name>
    <name type="common">Japanese lates</name>
    <dbReference type="NCBI Taxonomy" id="270547"/>
    <lineage>
        <taxon>Eukaryota</taxon>
        <taxon>Metazoa</taxon>
        <taxon>Chordata</taxon>
        <taxon>Craniata</taxon>
        <taxon>Vertebrata</taxon>
        <taxon>Euteleostomi</taxon>
        <taxon>Actinopterygii</taxon>
        <taxon>Neopterygii</taxon>
        <taxon>Teleostei</taxon>
        <taxon>Neoteleostei</taxon>
        <taxon>Acanthomorphata</taxon>
        <taxon>Carangaria</taxon>
        <taxon>Carangaria incertae sedis</taxon>
        <taxon>Centropomidae</taxon>
        <taxon>Lates</taxon>
    </lineage>
</organism>
<evidence type="ECO:0000313" key="1">
    <source>
        <dbReference type="EMBL" id="GLD71141.1"/>
    </source>
</evidence>
<protein>
    <submittedName>
        <fullName evidence="1">Zinc finger protein 236-like protein</fullName>
    </submittedName>
</protein>
<proteinExistence type="predicted"/>
<evidence type="ECO:0000313" key="2">
    <source>
        <dbReference type="Proteomes" id="UP001279410"/>
    </source>
</evidence>
<name>A0AAD3NDV7_LATJO</name>
<keyword evidence="2" id="KW-1185">Reference proteome</keyword>
<gene>
    <name evidence="1" type="ORF">AKAME5_002246200</name>
</gene>
<dbReference type="EMBL" id="BRZM01000521">
    <property type="protein sequence ID" value="GLD71141.1"/>
    <property type="molecule type" value="Genomic_DNA"/>
</dbReference>
<accession>A0AAD3NDV7</accession>
<dbReference type="Proteomes" id="UP001279410">
    <property type="component" value="Unassembled WGS sequence"/>
</dbReference>
<reference evidence="1" key="1">
    <citation type="submission" date="2022-08" db="EMBL/GenBank/DDBJ databases">
        <title>Genome sequencing of akame (Lates japonicus).</title>
        <authorList>
            <person name="Hashiguchi Y."/>
            <person name="Takahashi H."/>
        </authorList>
    </citation>
    <scope>NUCLEOTIDE SEQUENCE</scope>
    <source>
        <strain evidence="1">Kochi</strain>
    </source>
</reference>
<sequence length="72" mass="8240">MSQTGDLRVLVRRRLAAAAEEICGVLDLTVGGLEEEVRRQRRLLDTLLNPEIRLQRAGEHPRIELRPEIGHF</sequence>